<dbReference type="SUPFAM" id="SSF47203">
    <property type="entry name" value="Acyl-CoA dehydrogenase C-terminal domain-like"/>
    <property type="match status" value="1"/>
</dbReference>
<sequence length="409" mass="45719">MMAMLPKRMADELYHDLMSSEAVREIRREVRAFADEFVAPRAYEIAHRDESVESFPRDVFDAMARQGIFRIPFAARDGGRGLEHRVLATATVCEELAYHSNSIAAVFDVHCILAGRTLERGSDFIRDRYLKPLINGDKIGAFATTEPLASTDLSPKAVSTFARREGDRYIINGQKRFISNSPVADFIVVLCRSEEDGMVELVVETNQPGVRIGKPDRKMGNRGQLTADVHFNDVEVPVERRIGEPNQGLRLALATLTFGRIGIAATGVGMAQSAFDHSTAHLVSREAFGKKLGAFQHWQFRMAERATQIENARNLYIKAALRMDLGVEFPEPEAGMAKFYATEAAGDMARDGVQIFGGYGFLRELSEDGSHYKVEEIYRDNKISEIYEGTNEIQRMVIARQIFGKELVG</sequence>
<feature type="domain" description="Acyl-CoA dehydrogenase/oxidase C-terminal" evidence="6">
    <location>
        <begin position="246"/>
        <end position="402"/>
    </location>
</feature>
<dbReference type="InterPro" id="IPR013786">
    <property type="entry name" value="AcylCoA_DH/ox_N"/>
</dbReference>
<keyword evidence="5" id="KW-0560">Oxidoreductase</keyword>
<evidence type="ECO:0000313" key="10">
    <source>
        <dbReference type="Proteomes" id="UP001211689"/>
    </source>
</evidence>
<protein>
    <submittedName>
        <fullName evidence="9">Acyl-CoA dehydrogenase family protein</fullName>
    </submittedName>
</protein>
<organism evidence="9 10">
    <name type="scientific">Metapseudomonas resinovorans</name>
    <name type="common">Pseudomonas resinovorans</name>
    <dbReference type="NCBI Taxonomy" id="53412"/>
    <lineage>
        <taxon>Bacteria</taxon>
        <taxon>Pseudomonadati</taxon>
        <taxon>Pseudomonadota</taxon>
        <taxon>Gammaproteobacteria</taxon>
        <taxon>Pseudomonadales</taxon>
        <taxon>Pseudomonadaceae</taxon>
        <taxon>Metapseudomonas</taxon>
    </lineage>
</organism>
<evidence type="ECO:0000256" key="2">
    <source>
        <dbReference type="ARBA" id="ARBA00009347"/>
    </source>
</evidence>
<evidence type="ECO:0000259" key="7">
    <source>
        <dbReference type="Pfam" id="PF02770"/>
    </source>
</evidence>
<dbReference type="PANTHER" id="PTHR43884:SF12">
    <property type="entry name" value="ISOVALERYL-COA DEHYDROGENASE, MITOCHONDRIAL-RELATED"/>
    <property type="match status" value="1"/>
</dbReference>
<dbReference type="Gene3D" id="2.40.110.10">
    <property type="entry name" value="Butyryl-CoA Dehydrogenase, subunit A, domain 2"/>
    <property type="match status" value="1"/>
</dbReference>
<dbReference type="RefSeq" id="WP_271471673.1">
    <property type="nucleotide sequence ID" value="NZ_JANEWF010000025.1"/>
</dbReference>
<evidence type="ECO:0000256" key="5">
    <source>
        <dbReference type="RuleBase" id="RU362125"/>
    </source>
</evidence>
<dbReference type="InterPro" id="IPR009075">
    <property type="entry name" value="AcylCo_DH/oxidase_C"/>
</dbReference>
<dbReference type="InterPro" id="IPR006091">
    <property type="entry name" value="Acyl-CoA_Oxase/DH_mid-dom"/>
</dbReference>
<keyword evidence="3 5" id="KW-0285">Flavoprotein</keyword>
<feature type="domain" description="Acyl-CoA dehydrogenase/oxidase N-terminal" evidence="8">
    <location>
        <begin position="21"/>
        <end position="137"/>
    </location>
</feature>
<dbReference type="PANTHER" id="PTHR43884">
    <property type="entry name" value="ACYL-COA DEHYDROGENASE"/>
    <property type="match status" value="1"/>
</dbReference>
<accession>A0ABT4Y8P3</accession>
<reference evidence="9 10" key="1">
    <citation type="submission" date="2022-07" db="EMBL/GenBank/DDBJ databases">
        <title>Genome Analysis of Selected Gammaproteobacteria from Nigerian Food snails.</title>
        <authorList>
            <person name="Okafor A.C."/>
        </authorList>
    </citation>
    <scope>NUCLEOTIDE SEQUENCE [LARGE SCALE GENOMIC DNA]</scope>
    <source>
        <strain evidence="9 10">Awg 2</strain>
    </source>
</reference>
<evidence type="ECO:0000256" key="4">
    <source>
        <dbReference type="ARBA" id="ARBA00022827"/>
    </source>
</evidence>
<evidence type="ECO:0000256" key="1">
    <source>
        <dbReference type="ARBA" id="ARBA00001974"/>
    </source>
</evidence>
<keyword evidence="4 5" id="KW-0274">FAD</keyword>
<dbReference type="Proteomes" id="UP001211689">
    <property type="component" value="Unassembled WGS sequence"/>
</dbReference>
<evidence type="ECO:0000259" key="6">
    <source>
        <dbReference type="Pfam" id="PF00441"/>
    </source>
</evidence>
<dbReference type="InterPro" id="IPR009100">
    <property type="entry name" value="AcylCoA_DH/oxidase_NM_dom_sf"/>
</dbReference>
<comment type="cofactor">
    <cofactor evidence="1 5">
        <name>FAD</name>
        <dbReference type="ChEBI" id="CHEBI:57692"/>
    </cofactor>
</comment>
<name>A0ABT4Y8P3_METRE</name>
<evidence type="ECO:0000256" key="3">
    <source>
        <dbReference type="ARBA" id="ARBA00022630"/>
    </source>
</evidence>
<dbReference type="Gene3D" id="1.10.540.10">
    <property type="entry name" value="Acyl-CoA dehydrogenase/oxidase, N-terminal domain"/>
    <property type="match status" value="1"/>
</dbReference>
<dbReference type="InterPro" id="IPR046373">
    <property type="entry name" value="Acyl-CoA_Oxase/DH_mid-dom_sf"/>
</dbReference>
<proteinExistence type="inferred from homology"/>
<gene>
    <name evidence="9" type="ORF">NNO07_19420</name>
</gene>
<dbReference type="Gene3D" id="1.20.140.10">
    <property type="entry name" value="Butyryl-CoA Dehydrogenase, subunit A, domain 3"/>
    <property type="match status" value="1"/>
</dbReference>
<feature type="domain" description="Acyl-CoA oxidase/dehydrogenase middle" evidence="7">
    <location>
        <begin position="141"/>
        <end position="234"/>
    </location>
</feature>
<dbReference type="Pfam" id="PF02771">
    <property type="entry name" value="Acyl-CoA_dh_N"/>
    <property type="match status" value="1"/>
</dbReference>
<comment type="caution">
    <text evidence="9">The sequence shown here is derived from an EMBL/GenBank/DDBJ whole genome shotgun (WGS) entry which is preliminary data.</text>
</comment>
<keyword evidence="10" id="KW-1185">Reference proteome</keyword>
<dbReference type="SUPFAM" id="SSF56645">
    <property type="entry name" value="Acyl-CoA dehydrogenase NM domain-like"/>
    <property type="match status" value="1"/>
</dbReference>
<evidence type="ECO:0000313" key="9">
    <source>
        <dbReference type="EMBL" id="MDA8485243.1"/>
    </source>
</evidence>
<comment type="similarity">
    <text evidence="2 5">Belongs to the acyl-CoA dehydrogenase family.</text>
</comment>
<dbReference type="Pfam" id="PF00441">
    <property type="entry name" value="Acyl-CoA_dh_1"/>
    <property type="match status" value="1"/>
</dbReference>
<dbReference type="InterPro" id="IPR036250">
    <property type="entry name" value="AcylCo_DH-like_C"/>
</dbReference>
<dbReference type="EMBL" id="JANEWF010000025">
    <property type="protein sequence ID" value="MDA8485243.1"/>
    <property type="molecule type" value="Genomic_DNA"/>
</dbReference>
<dbReference type="Pfam" id="PF02770">
    <property type="entry name" value="Acyl-CoA_dh_M"/>
    <property type="match status" value="1"/>
</dbReference>
<dbReference type="InterPro" id="IPR037069">
    <property type="entry name" value="AcylCoA_DH/ox_N_sf"/>
</dbReference>
<evidence type="ECO:0000259" key="8">
    <source>
        <dbReference type="Pfam" id="PF02771"/>
    </source>
</evidence>